<accession>A0ABW0K3C0</accession>
<keyword evidence="6" id="KW-1185">Reference proteome</keyword>
<dbReference type="SUPFAM" id="SSF53822">
    <property type="entry name" value="Periplasmic binding protein-like I"/>
    <property type="match status" value="1"/>
</dbReference>
<dbReference type="CDD" id="cd01392">
    <property type="entry name" value="HTH_LacI"/>
    <property type="match status" value="1"/>
</dbReference>
<keyword evidence="2 5" id="KW-0238">DNA-binding</keyword>
<dbReference type="Proteomes" id="UP001596044">
    <property type="component" value="Unassembled WGS sequence"/>
</dbReference>
<feature type="domain" description="HTH lacI-type" evidence="4">
    <location>
        <begin position="1"/>
        <end position="57"/>
    </location>
</feature>
<dbReference type="RefSeq" id="WP_270877396.1">
    <property type="nucleotide sequence ID" value="NZ_JAQFVF010000001.1"/>
</dbReference>
<dbReference type="CDD" id="cd06267">
    <property type="entry name" value="PBP1_LacI_sugar_binding-like"/>
    <property type="match status" value="1"/>
</dbReference>
<name>A0ABW0K3C0_9BACL</name>
<dbReference type="InterPro" id="IPR000843">
    <property type="entry name" value="HTH_LacI"/>
</dbReference>
<reference evidence="6" key="1">
    <citation type="journal article" date="2019" name="Int. J. Syst. Evol. Microbiol.">
        <title>The Global Catalogue of Microorganisms (GCM) 10K type strain sequencing project: providing services to taxonomists for standard genome sequencing and annotation.</title>
        <authorList>
            <consortium name="The Broad Institute Genomics Platform"/>
            <consortium name="The Broad Institute Genome Sequencing Center for Infectious Disease"/>
            <person name="Wu L."/>
            <person name="Ma J."/>
        </authorList>
    </citation>
    <scope>NUCLEOTIDE SEQUENCE [LARGE SCALE GENOMIC DNA]</scope>
    <source>
        <strain evidence="6">KACC 11904</strain>
    </source>
</reference>
<keyword evidence="3" id="KW-0804">Transcription</keyword>
<dbReference type="Gene3D" id="1.10.260.40">
    <property type="entry name" value="lambda repressor-like DNA-binding domains"/>
    <property type="match status" value="1"/>
</dbReference>
<sequence length="328" mass="37056">MTITSFQIAELCGLSRGTVDRALNNRPGISPKTREKILKAAEELGYRPHFLAQSLVKGRTKTLGLVMFDVQNRIFAQLFHSFEAEARKQGFFVYLALSNKDPDLEIEYINNLLDRKVDGIALHSVNKGKEFEAYLHKARVPIVSFGNQISKQFPLVWINDKVAIKEAVSLIQAKGYQHILYVSPPLRYKGKSNIFGPEQRHKGFLEAVKEQAELSYTVITEKDFLAVIGHYLYLPHKKTAILCTSDMYALDVLKFLSSKKILVPEQVGVMGFDNIDTLNYVNPALTTIDYSVDDIGTTLVESLIRKQEGQKIPNLTTISHRIIVRDSI</sequence>
<organism evidence="5 6">
    <name type="scientific">Paenibacillus aestuarii</name>
    <dbReference type="NCBI Taxonomy" id="516965"/>
    <lineage>
        <taxon>Bacteria</taxon>
        <taxon>Bacillati</taxon>
        <taxon>Bacillota</taxon>
        <taxon>Bacilli</taxon>
        <taxon>Bacillales</taxon>
        <taxon>Paenibacillaceae</taxon>
        <taxon>Paenibacillus</taxon>
    </lineage>
</organism>
<proteinExistence type="predicted"/>
<evidence type="ECO:0000256" key="3">
    <source>
        <dbReference type="ARBA" id="ARBA00023163"/>
    </source>
</evidence>
<dbReference type="InterPro" id="IPR046335">
    <property type="entry name" value="LacI/GalR-like_sensor"/>
</dbReference>
<protein>
    <submittedName>
        <fullName evidence="5">LacI family DNA-binding transcriptional regulator</fullName>
    </submittedName>
</protein>
<dbReference type="SUPFAM" id="SSF47413">
    <property type="entry name" value="lambda repressor-like DNA-binding domains"/>
    <property type="match status" value="1"/>
</dbReference>
<evidence type="ECO:0000313" key="6">
    <source>
        <dbReference type="Proteomes" id="UP001596044"/>
    </source>
</evidence>
<dbReference type="Pfam" id="PF13377">
    <property type="entry name" value="Peripla_BP_3"/>
    <property type="match status" value="1"/>
</dbReference>
<dbReference type="PANTHER" id="PTHR30146:SF109">
    <property type="entry name" value="HTH-TYPE TRANSCRIPTIONAL REGULATOR GALS"/>
    <property type="match status" value="1"/>
</dbReference>
<evidence type="ECO:0000313" key="5">
    <source>
        <dbReference type="EMBL" id="MFC5447734.1"/>
    </source>
</evidence>
<dbReference type="SMART" id="SM00354">
    <property type="entry name" value="HTH_LACI"/>
    <property type="match status" value="1"/>
</dbReference>
<gene>
    <name evidence="5" type="ORF">ACFPOG_05655</name>
</gene>
<dbReference type="InterPro" id="IPR010982">
    <property type="entry name" value="Lambda_DNA-bd_dom_sf"/>
</dbReference>
<evidence type="ECO:0000256" key="1">
    <source>
        <dbReference type="ARBA" id="ARBA00023015"/>
    </source>
</evidence>
<comment type="caution">
    <text evidence="5">The sequence shown here is derived from an EMBL/GenBank/DDBJ whole genome shotgun (WGS) entry which is preliminary data.</text>
</comment>
<keyword evidence="1" id="KW-0805">Transcription regulation</keyword>
<evidence type="ECO:0000259" key="4">
    <source>
        <dbReference type="PROSITE" id="PS50932"/>
    </source>
</evidence>
<dbReference type="Gene3D" id="3.40.50.2300">
    <property type="match status" value="2"/>
</dbReference>
<evidence type="ECO:0000256" key="2">
    <source>
        <dbReference type="ARBA" id="ARBA00023125"/>
    </source>
</evidence>
<dbReference type="PANTHER" id="PTHR30146">
    <property type="entry name" value="LACI-RELATED TRANSCRIPTIONAL REPRESSOR"/>
    <property type="match status" value="1"/>
</dbReference>
<dbReference type="PROSITE" id="PS50932">
    <property type="entry name" value="HTH_LACI_2"/>
    <property type="match status" value="1"/>
</dbReference>
<dbReference type="Pfam" id="PF00356">
    <property type="entry name" value="LacI"/>
    <property type="match status" value="1"/>
</dbReference>
<dbReference type="EMBL" id="JBHSMJ010000009">
    <property type="protein sequence ID" value="MFC5447734.1"/>
    <property type="molecule type" value="Genomic_DNA"/>
</dbReference>
<dbReference type="InterPro" id="IPR028082">
    <property type="entry name" value="Peripla_BP_I"/>
</dbReference>
<dbReference type="GO" id="GO:0003677">
    <property type="term" value="F:DNA binding"/>
    <property type="evidence" value="ECO:0007669"/>
    <property type="project" value="UniProtKB-KW"/>
</dbReference>